<name>A0A182FBU3_ANOAL</name>
<dbReference type="EnsemblMetazoa" id="AALB003977-RA">
    <property type="protein sequence ID" value="AALB003977-PA"/>
    <property type="gene ID" value="AALB003977"/>
</dbReference>
<reference evidence="1" key="2">
    <citation type="submission" date="2022-08" db="UniProtKB">
        <authorList>
            <consortium name="EnsemblMetazoa"/>
        </authorList>
    </citation>
    <scope>IDENTIFICATION</scope>
    <source>
        <strain evidence="1">STECLA/ALBI9_A</strain>
    </source>
</reference>
<proteinExistence type="predicted"/>
<evidence type="ECO:0000313" key="2">
    <source>
        <dbReference type="Proteomes" id="UP000069272"/>
    </source>
</evidence>
<protein>
    <submittedName>
        <fullName evidence="1">Uncharacterized protein</fullName>
    </submittedName>
</protein>
<accession>A0A182FBU3</accession>
<evidence type="ECO:0000313" key="1">
    <source>
        <dbReference type="EnsemblMetazoa" id="AALB003977-PA"/>
    </source>
</evidence>
<sequence length="97" mass="10943">MLQEQIPAQWTNAPAQDCETIVRKRDPSPFATLCKRTAAYDCMRNKNSTQHKAHPRQQGVCVCRHSNSVPQKEAKAMRASRPWKSALLSEITEPIAP</sequence>
<dbReference type="AlphaFoldDB" id="A0A182FBU3"/>
<organism evidence="1 2">
    <name type="scientific">Anopheles albimanus</name>
    <name type="common">New world malaria mosquito</name>
    <dbReference type="NCBI Taxonomy" id="7167"/>
    <lineage>
        <taxon>Eukaryota</taxon>
        <taxon>Metazoa</taxon>
        <taxon>Ecdysozoa</taxon>
        <taxon>Arthropoda</taxon>
        <taxon>Hexapoda</taxon>
        <taxon>Insecta</taxon>
        <taxon>Pterygota</taxon>
        <taxon>Neoptera</taxon>
        <taxon>Endopterygota</taxon>
        <taxon>Diptera</taxon>
        <taxon>Nematocera</taxon>
        <taxon>Culicoidea</taxon>
        <taxon>Culicidae</taxon>
        <taxon>Anophelinae</taxon>
        <taxon>Anopheles</taxon>
    </lineage>
</organism>
<dbReference type="Proteomes" id="UP000069272">
    <property type="component" value="Chromosome 3R"/>
</dbReference>
<dbReference type="VEuPathDB" id="VectorBase:AALB003977"/>
<reference evidence="1 2" key="1">
    <citation type="journal article" date="2017" name="G3 (Bethesda)">
        <title>The Physical Genome Mapping of Anopheles albimanus Corrected Scaffold Misassemblies and Identified Interarm Rearrangements in Genus Anopheles.</title>
        <authorList>
            <person name="Artemov G.N."/>
            <person name="Peery A.N."/>
            <person name="Jiang X."/>
            <person name="Tu Z."/>
            <person name="Stegniy V.N."/>
            <person name="Sharakhova M.V."/>
            <person name="Sharakhov I.V."/>
        </authorList>
    </citation>
    <scope>NUCLEOTIDE SEQUENCE [LARGE SCALE GENOMIC DNA]</scope>
    <source>
        <strain evidence="1 2">ALBI9_A</strain>
    </source>
</reference>
<keyword evidence="2" id="KW-1185">Reference proteome</keyword>